<gene>
    <name evidence="7" type="primary">yhdE</name>
    <name evidence="7" type="ORF">MOHU_04950</name>
</gene>
<feature type="active site" description="Proton acceptor" evidence="6">
    <location>
        <position position="69"/>
    </location>
</feature>
<evidence type="ECO:0000256" key="5">
    <source>
        <dbReference type="ARBA" id="ARBA00023080"/>
    </source>
</evidence>
<comment type="function">
    <text evidence="6">Nucleoside triphosphate pyrophosphatase that hydrolyzes dTTP and UTP. May have a dual role in cell division arrest and in preventing the incorporation of modified nucleotides into cellular nucleic acids.</text>
</comment>
<dbReference type="Pfam" id="PF02545">
    <property type="entry name" value="Maf"/>
    <property type="match status" value="1"/>
</dbReference>
<comment type="catalytic activity">
    <reaction evidence="6">
        <text>UTP + H2O = UMP + diphosphate + H(+)</text>
        <dbReference type="Rhea" id="RHEA:29395"/>
        <dbReference type="ChEBI" id="CHEBI:15377"/>
        <dbReference type="ChEBI" id="CHEBI:15378"/>
        <dbReference type="ChEBI" id="CHEBI:33019"/>
        <dbReference type="ChEBI" id="CHEBI:46398"/>
        <dbReference type="ChEBI" id="CHEBI:57865"/>
        <dbReference type="EC" id="3.6.1.9"/>
    </reaction>
</comment>
<comment type="caution">
    <text evidence="6">Lacks conserved residue(s) required for the propagation of feature annotation.</text>
</comment>
<dbReference type="RefSeq" id="WP_106004519.1">
    <property type="nucleotide sequence ID" value="NZ_CP136418.1"/>
</dbReference>
<keyword evidence="4 6" id="KW-0378">Hydrolase</keyword>
<organism evidence="7 8">
    <name type="scientific">Neomoorella humiferrea</name>
    <dbReference type="NCBI Taxonomy" id="676965"/>
    <lineage>
        <taxon>Bacteria</taxon>
        <taxon>Bacillati</taxon>
        <taxon>Bacillota</taxon>
        <taxon>Clostridia</taxon>
        <taxon>Neomoorellales</taxon>
        <taxon>Neomoorellaceae</taxon>
        <taxon>Neomoorella</taxon>
    </lineage>
</organism>
<evidence type="ECO:0000256" key="3">
    <source>
        <dbReference type="ARBA" id="ARBA00022490"/>
    </source>
</evidence>
<proteinExistence type="inferred from homology"/>
<evidence type="ECO:0000256" key="1">
    <source>
        <dbReference type="ARBA" id="ARBA00001968"/>
    </source>
</evidence>
<dbReference type="GO" id="GO:0009117">
    <property type="term" value="P:nucleotide metabolic process"/>
    <property type="evidence" value="ECO:0007669"/>
    <property type="project" value="UniProtKB-KW"/>
</dbReference>
<evidence type="ECO:0000313" key="8">
    <source>
        <dbReference type="Proteomes" id="UP000238415"/>
    </source>
</evidence>
<keyword evidence="3 6" id="KW-0963">Cytoplasm</keyword>
<evidence type="ECO:0000256" key="2">
    <source>
        <dbReference type="ARBA" id="ARBA00004496"/>
    </source>
</evidence>
<dbReference type="Proteomes" id="UP000238415">
    <property type="component" value="Unassembled WGS sequence"/>
</dbReference>
<dbReference type="Gene3D" id="3.90.950.10">
    <property type="match status" value="1"/>
</dbReference>
<accession>A0A2T0AW98</accession>
<evidence type="ECO:0000256" key="6">
    <source>
        <dbReference type="HAMAP-Rule" id="MF_00528"/>
    </source>
</evidence>
<dbReference type="FunFam" id="3.90.950.10:FF:000005">
    <property type="entry name" value="7-methyl-GTP pyrophosphatase"/>
    <property type="match status" value="1"/>
</dbReference>
<keyword evidence="8" id="KW-1185">Reference proteome</keyword>
<dbReference type="GO" id="GO:0036221">
    <property type="term" value="F:UTP diphosphatase activity"/>
    <property type="evidence" value="ECO:0007669"/>
    <property type="project" value="RHEA"/>
</dbReference>
<dbReference type="PANTHER" id="PTHR43213">
    <property type="entry name" value="BIFUNCTIONAL DTTP/UTP PYROPHOSPHATASE/METHYLTRANSFERASE PROTEIN-RELATED"/>
    <property type="match status" value="1"/>
</dbReference>
<comment type="similarity">
    <text evidence="6">Belongs to the Maf family. YhdE subfamily.</text>
</comment>
<name>A0A2T0AW98_9FIRM</name>
<feature type="site" description="Important for substrate specificity" evidence="6">
    <location>
        <position position="70"/>
    </location>
</feature>
<dbReference type="EC" id="3.6.1.9" evidence="6"/>
<feature type="site" description="Important for substrate specificity" evidence="6">
    <location>
        <position position="154"/>
    </location>
</feature>
<comment type="catalytic activity">
    <reaction evidence="6">
        <text>dTTP + H2O = dTMP + diphosphate + H(+)</text>
        <dbReference type="Rhea" id="RHEA:28534"/>
        <dbReference type="ChEBI" id="CHEBI:15377"/>
        <dbReference type="ChEBI" id="CHEBI:15378"/>
        <dbReference type="ChEBI" id="CHEBI:33019"/>
        <dbReference type="ChEBI" id="CHEBI:37568"/>
        <dbReference type="ChEBI" id="CHEBI:63528"/>
        <dbReference type="EC" id="3.6.1.9"/>
    </reaction>
</comment>
<dbReference type="GO" id="GO:0036218">
    <property type="term" value="F:dTTP diphosphatase activity"/>
    <property type="evidence" value="ECO:0007669"/>
    <property type="project" value="RHEA"/>
</dbReference>
<dbReference type="AlphaFoldDB" id="A0A2T0AW98"/>
<dbReference type="PIRSF" id="PIRSF006305">
    <property type="entry name" value="Maf"/>
    <property type="match status" value="1"/>
</dbReference>
<dbReference type="InterPro" id="IPR003697">
    <property type="entry name" value="Maf-like"/>
</dbReference>
<dbReference type="GO" id="GO:0005737">
    <property type="term" value="C:cytoplasm"/>
    <property type="evidence" value="ECO:0007669"/>
    <property type="project" value="UniProtKB-SubCell"/>
</dbReference>
<dbReference type="EMBL" id="PVXM01000006">
    <property type="protein sequence ID" value="PRR74995.1"/>
    <property type="molecule type" value="Genomic_DNA"/>
</dbReference>
<dbReference type="OrthoDB" id="9807767at2"/>
<comment type="caution">
    <text evidence="7">The sequence shown here is derived from an EMBL/GenBank/DDBJ whole genome shotgun (WGS) entry which is preliminary data.</text>
</comment>
<dbReference type="CDD" id="cd00555">
    <property type="entry name" value="Maf"/>
    <property type="match status" value="1"/>
</dbReference>
<dbReference type="PANTHER" id="PTHR43213:SF5">
    <property type="entry name" value="BIFUNCTIONAL DTTP_UTP PYROPHOSPHATASE_METHYLTRANSFERASE PROTEIN-RELATED"/>
    <property type="match status" value="1"/>
</dbReference>
<evidence type="ECO:0000256" key="4">
    <source>
        <dbReference type="ARBA" id="ARBA00022801"/>
    </source>
</evidence>
<comment type="subcellular location">
    <subcellularLocation>
        <location evidence="2 6">Cytoplasm</location>
    </subcellularLocation>
</comment>
<reference evidence="7 8" key="1">
    <citation type="submission" date="2018-03" db="EMBL/GenBank/DDBJ databases">
        <title>Genome sequence of Moorella humiferrea DSM 23265.</title>
        <authorList>
            <person name="Poehlein A."/>
            <person name="Daniel R."/>
        </authorList>
    </citation>
    <scope>NUCLEOTIDE SEQUENCE [LARGE SCALE GENOMIC DNA]</scope>
    <source>
        <strain evidence="7 8">DSM 23265</strain>
    </source>
</reference>
<dbReference type="SUPFAM" id="SSF52972">
    <property type="entry name" value="ITPase-like"/>
    <property type="match status" value="1"/>
</dbReference>
<comment type="cofactor">
    <cofactor evidence="1 6">
        <name>a divalent metal cation</name>
        <dbReference type="ChEBI" id="CHEBI:60240"/>
    </cofactor>
</comment>
<keyword evidence="5 6" id="KW-0546">Nucleotide metabolism</keyword>
<sequence>MNRLILASASPRRRELLARLGLSFEVHPSMVDETAFNYLPPALKVEQLALAKARAVARTIKEGLIIGADTIVVCDGRVLEKPKSREEAAAMLFALSGRTHTVYTGVAVVRAPGNEAKSSHAVTDVTFRRLTPEVIAAYVATGEPMDKAGAYGIQGRGALLVEGINGDYFNVVGLPLVKVTELLEQFGVDIWGGKGE</sequence>
<protein>
    <recommendedName>
        <fullName evidence="6">dTTP/UTP pyrophosphatase</fullName>
        <shortName evidence="6">dTTPase/UTPase</shortName>
        <ecNumber evidence="6">3.6.1.9</ecNumber>
    </recommendedName>
    <alternativeName>
        <fullName evidence="6">Nucleoside triphosphate pyrophosphatase</fullName>
    </alternativeName>
    <alternativeName>
        <fullName evidence="6">Nucleotide pyrophosphatase</fullName>
        <shortName evidence="6">Nucleotide PPase</shortName>
    </alternativeName>
</protein>
<dbReference type="InterPro" id="IPR029001">
    <property type="entry name" value="ITPase-like_fam"/>
</dbReference>
<evidence type="ECO:0000313" key="7">
    <source>
        <dbReference type="EMBL" id="PRR74995.1"/>
    </source>
</evidence>
<dbReference type="HAMAP" id="MF_00528">
    <property type="entry name" value="Maf"/>
    <property type="match status" value="1"/>
</dbReference>
<dbReference type="NCBIfam" id="TIGR00172">
    <property type="entry name" value="maf"/>
    <property type="match status" value="1"/>
</dbReference>
<feature type="site" description="Important for substrate specificity" evidence="6">
    <location>
        <position position="12"/>
    </location>
</feature>